<dbReference type="GeneID" id="63691760"/>
<dbReference type="SMART" id="SM00552">
    <property type="entry name" value="ADEAMc"/>
    <property type="match status" value="1"/>
</dbReference>
<gene>
    <name evidence="2" type="ORF">DACRYDRAFT_84745</name>
</gene>
<dbReference type="PANTHER" id="PTHR10910:SF62">
    <property type="entry name" value="AT07585P-RELATED"/>
    <property type="match status" value="1"/>
</dbReference>
<name>M5FQH3_DACPD</name>
<sequence length="393" mass="41936">MTPTPDEIAQAVLSLYSSLPPSCRPQSSGAAQPWTILAGFLLLPPSGPPIPISLGTGCKCLPSSRLPVAGDVLHDSHAEVVARRGVILWLMEQVGTGEWVDQVEEGRWALKPGVQLGMYVSCLPCGDVSMSYLAATQAPDMASLKDALPVPAAEGAARGRDGYTNYGALRTKPGRADSPPTMSMSCSDKLASWTFLGVQGALLSSLLSPIYISHLVIGSVPPSLRDSAQADSKRAFLDRLAGVQGMPAPFDQHPPSIHFTDLRFPFPKPSQAGPAPPESVSWVAGAGPEILVGGIRRGASLKSRKGLQPSGRSRLCKLSLFNSYLWLRERLALPPLPSDITYYDAKQACAAYTLAKRMLRSPAHPFANWVISGQPWESFDTSGSVLRNPCSLI</sequence>
<dbReference type="OrthoDB" id="10268011at2759"/>
<dbReference type="Pfam" id="PF02137">
    <property type="entry name" value="A_deamin"/>
    <property type="match status" value="1"/>
</dbReference>
<dbReference type="PROSITE" id="PS50141">
    <property type="entry name" value="A_DEAMIN_EDITASE"/>
    <property type="match status" value="1"/>
</dbReference>
<dbReference type="EMBL" id="JH795876">
    <property type="protein sequence ID" value="EJT97713.1"/>
    <property type="molecule type" value="Genomic_DNA"/>
</dbReference>
<reference evidence="2 3" key="1">
    <citation type="journal article" date="2012" name="Science">
        <title>The Paleozoic origin of enzymatic lignin decomposition reconstructed from 31 fungal genomes.</title>
        <authorList>
            <person name="Floudas D."/>
            <person name="Binder M."/>
            <person name="Riley R."/>
            <person name="Barry K."/>
            <person name="Blanchette R.A."/>
            <person name="Henrissat B."/>
            <person name="Martinez A.T."/>
            <person name="Otillar R."/>
            <person name="Spatafora J.W."/>
            <person name="Yadav J.S."/>
            <person name="Aerts A."/>
            <person name="Benoit I."/>
            <person name="Boyd A."/>
            <person name="Carlson A."/>
            <person name="Copeland A."/>
            <person name="Coutinho P.M."/>
            <person name="de Vries R.P."/>
            <person name="Ferreira P."/>
            <person name="Findley K."/>
            <person name="Foster B."/>
            <person name="Gaskell J."/>
            <person name="Glotzer D."/>
            <person name="Gorecki P."/>
            <person name="Heitman J."/>
            <person name="Hesse C."/>
            <person name="Hori C."/>
            <person name="Igarashi K."/>
            <person name="Jurgens J.A."/>
            <person name="Kallen N."/>
            <person name="Kersten P."/>
            <person name="Kohler A."/>
            <person name="Kuees U."/>
            <person name="Kumar T.K.A."/>
            <person name="Kuo A."/>
            <person name="LaButti K."/>
            <person name="Larrondo L.F."/>
            <person name="Lindquist E."/>
            <person name="Ling A."/>
            <person name="Lombard V."/>
            <person name="Lucas S."/>
            <person name="Lundell T."/>
            <person name="Martin R."/>
            <person name="McLaughlin D.J."/>
            <person name="Morgenstern I."/>
            <person name="Morin E."/>
            <person name="Murat C."/>
            <person name="Nagy L.G."/>
            <person name="Nolan M."/>
            <person name="Ohm R.A."/>
            <person name="Patyshakuliyeva A."/>
            <person name="Rokas A."/>
            <person name="Ruiz-Duenas F.J."/>
            <person name="Sabat G."/>
            <person name="Salamov A."/>
            <person name="Samejima M."/>
            <person name="Schmutz J."/>
            <person name="Slot J.C."/>
            <person name="St John F."/>
            <person name="Stenlid J."/>
            <person name="Sun H."/>
            <person name="Sun S."/>
            <person name="Syed K."/>
            <person name="Tsang A."/>
            <person name="Wiebenga A."/>
            <person name="Young D."/>
            <person name="Pisabarro A."/>
            <person name="Eastwood D.C."/>
            <person name="Martin F."/>
            <person name="Cullen D."/>
            <person name="Grigoriev I.V."/>
            <person name="Hibbett D.S."/>
        </authorList>
    </citation>
    <scope>NUCLEOTIDE SEQUENCE [LARGE SCALE GENOMIC DNA]</scope>
    <source>
        <strain evidence="2 3">DJM-731 SS1</strain>
    </source>
</reference>
<dbReference type="RefSeq" id="XP_040624611.1">
    <property type="nucleotide sequence ID" value="XM_040776698.1"/>
</dbReference>
<dbReference type="PANTHER" id="PTHR10910">
    <property type="entry name" value="EUKARYOTE SPECIFIC DSRNA BINDING PROTEIN"/>
    <property type="match status" value="1"/>
</dbReference>
<evidence type="ECO:0000313" key="2">
    <source>
        <dbReference type="EMBL" id="EJT97713.1"/>
    </source>
</evidence>
<dbReference type="GO" id="GO:0003725">
    <property type="term" value="F:double-stranded RNA binding"/>
    <property type="evidence" value="ECO:0007669"/>
    <property type="project" value="TreeGrafter"/>
</dbReference>
<dbReference type="InterPro" id="IPR002466">
    <property type="entry name" value="A_deamin"/>
</dbReference>
<dbReference type="STRING" id="1858805.M5FQH3"/>
<keyword evidence="3" id="KW-1185">Reference proteome</keyword>
<protein>
    <submittedName>
        <fullName evidence="2">Adenosine deaminase/editase</fullName>
    </submittedName>
</protein>
<feature type="domain" description="A to I editase" evidence="1">
    <location>
        <begin position="53"/>
        <end position="379"/>
    </location>
</feature>
<evidence type="ECO:0000313" key="3">
    <source>
        <dbReference type="Proteomes" id="UP000030653"/>
    </source>
</evidence>
<accession>M5FQH3</accession>
<dbReference type="GO" id="GO:0006396">
    <property type="term" value="P:RNA processing"/>
    <property type="evidence" value="ECO:0007669"/>
    <property type="project" value="InterPro"/>
</dbReference>
<dbReference type="GO" id="GO:0005737">
    <property type="term" value="C:cytoplasm"/>
    <property type="evidence" value="ECO:0007669"/>
    <property type="project" value="TreeGrafter"/>
</dbReference>
<dbReference type="GO" id="GO:0005730">
    <property type="term" value="C:nucleolus"/>
    <property type="evidence" value="ECO:0007669"/>
    <property type="project" value="TreeGrafter"/>
</dbReference>
<dbReference type="OMA" id="HPKKITY"/>
<dbReference type="GO" id="GO:0003726">
    <property type="term" value="F:double-stranded RNA adenosine deaminase activity"/>
    <property type="evidence" value="ECO:0007669"/>
    <property type="project" value="TreeGrafter"/>
</dbReference>
<dbReference type="AlphaFoldDB" id="M5FQH3"/>
<dbReference type="HOGENOM" id="CLU_005382_5_0_1"/>
<evidence type="ECO:0000259" key="1">
    <source>
        <dbReference type="PROSITE" id="PS50141"/>
    </source>
</evidence>
<organism evidence="2 3">
    <name type="scientific">Dacryopinax primogenitus (strain DJM 731)</name>
    <name type="common">Brown rot fungus</name>
    <dbReference type="NCBI Taxonomy" id="1858805"/>
    <lineage>
        <taxon>Eukaryota</taxon>
        <taxon>Fungi</taxon>
        <taxon>Dikarya</taxon>
        <taxon>Basidiomycota</taxon>
        <taxon>Agaricomycotina</taxon>
        <taxon>Dacrymycetes</taxon>
        <taxon>Dacrymycetales</taxon>
        <taxon>Dacrymycetaceae</taxon>
        <taxon>Dacryopinax</taxon>
    </lineage>
</organism>
<dbReference type="GO" id="GO:0008251">
    <property type="term" value="F:tRNA-specific adenosine deaminase activity"/>
    <property type="evidence" value="ECO:0007669"/>
    <property type="project" value="TreeGrafter"/>
</dbReference>
<dbReference type="GO" id="GO:0006382">
    <property type="term" value="P:adenosine to inosine editing"/>
    <property type="evidence" value="ECO:0007669"/>
    <property type="project" value="TreeGrafter"/>
</dbReference>
<proteinExistence type="predicted"/>
<dbReference type="Proteomes" id="UP000030653">
    <property type="component" value="Unassembled WGS sequence"/>
</dbReference>